<proteinExistence type="predicted"/>
<keyword evidence="3" id="KW-1133">Transmembrane helix</keyword>
<dbReference type="GO" id="GO:0003677">
    <property type="term" value="F:DNA binding"/>
    <property type="evidence" value="ECO:0007669"/>
    <property type="project" value="UniProtKB-UniRule"/>
</dbReference>
<keyword evidence="3" id="KW-0812">Transmembrane</keyword>
<evidence type="ECO:0000256" key="2">
    <source>
        <dbReference type="PROSITE-ProRule" id="PRU01091"/>
    </source>
</evidence>
<accession>A0A1R4B1C5</accession>
<dbReference type="SMART" id="SM00862">
    <property type="entry name" value="Trans_reg_C"/>
    <property type="match status" value="1"/>
</dbReference>
<dbReference type="OrthoDB" id="1971692at2"/>
<dbReference type="InterPro" id="IPR001867">
    <property type="entry name" value="OmpR/PhoB-type_DNA-bd"/>
</dbReference>
<dbReference type="CDD" id="cd00383">
    <property type="entry name" value="trans_reg_C"/>
    <property type="match status" value="1"/>
</dbReference>
<feature type="domain" description="OmpR/PhoB-type" evidence="4">
    <location>
        <begin position="5"/>
        <end position="109"/>
    </location>
</feature>
<evidence type="ECO:0000256" key="1">
    <source>
        <dbReference type="ARBA" id="ARBA00023125"/>
    </source>
</evidence>
<feature type="DNA-binding region" description="OmpR/PhoB-type" evidence="2">
    <location>
        <begin position="5"/>
        <end position="109"/>
    </location>
</feature>
<protein>
    <submittedName>
        <fullName evidence="5">Transcriptional activator CadC</fullName>
    </submittedName>
</protein>
<dbReference type="InterPro" id="IPR036388">
    <property type="entry name" value="WH-like_DNA-bd_sf"/>
</dbReference>
<evidence type="ECO:0000259" key="4">
    <source>
        <dbReference type="PROSITE" id="PS51755"/>
    </source>
</evidence>
<keyword evidence="6" id="KW-1185">Reference proteome</keyword>
<dbReference type="Gene3D" id="1.10.10.10">
    <property type="entry name" value="Winged helix-like DNA-binding domain superfamily/Winged helix DNA-binding domain"/>
    <property type="match status" value="1"/>
</dbReference>
<gene>
    <name evidence="5" type="primary">cadC</name>
    <name evidence="5" type="ORF">VPAL9027_00657</name>
</gene>
<dbReference type="InterPro" id="IPR016032">
    <property type="entry name" value="Sig_transdc_resp-reg_C-effctor"/>
</dbReference>
<dbReference type="Pfam" id="PF00486">
    <property type="entry name" value="Trans_reg_C"/>
    <property type="match status" value="1"/>
</dbReference>
<dbReference type="RefSeq" id="WP_077312264.1">
    <property type="nucleotide sequence ID" value="NZ_AP024887.1"/>
</dbReference>
<evidence type="ECO:0000313" key="6">
    <source>
        <dbReference type="Proteomes" id="UP000189475"/>
    </source>
</evidence>
<dbReference type="GO" id="GO:0000160">
    <property type="term" value="P:phosphorelay signal transduction system"/>
    <property type="evidence" value="ECO:0007669"/>
    <property type="project" value="InterPro"/>
</dbReference>
<dbReference type="SUPFAM" id="SSF46894">
    <property type="entry name" value="C-terminal effector domain of the bipartite response regulators"/>
    <property type="match status" value="1"/>
</dbReference>
<dbReference type="EMBL" id="FUFT01000002">
    <property type="protein sequence ID" value="SJL82720.1"/>
    <property type="molecule type" value="Genomic_DNA"/>
</dbReference>
<evidence type="ECO:0000256" key="3">
    <source>
        <dbReference type="SAM" id="Phobius"/>
    </source>
</evidence>
<feature type="transmembrane region" description="Helical" evidence="3">
    <location>
        <begin position="191"/>
        <end position="213"/>
    </location>
</feature>
<reference evidence="5 6" key="1">
    <citation type="submission" date="2017-02" db="EMBL/GenBank/DDBJ databases">
        <authorList>
            <person name="Peterson S.W."/>
        </authorList>
    </citation>
    <scope>NUCLEOTIDE SEQUENCE [LARGE SCALE GENOMIC DNA]</scope>
    <source>
        <strain evidence="5 6">CECT 9027</strain>
    </source>
</reference>
<evidence type="ECO:0000313" key="5">
    <source>
        <dbReference type="EMBL" id="SJL82720.1"/>
    </source>
</evidence>
<name>A0A1R4B1C5_9VIBR</name>
<dbReference type="PROSITE" id="PS51755">
    <property type="entry name" value="OMPR_PHOB"/>
    <property type="match status" value="1"/>
</dbReference>
<keyword evidence="1 2" id="KW-0238">DNA-binding</keyword>
<organism evidence="5 6">
    <name type="scientific">Vibrio palustris</name>
    <dbReference type="NCBI Taxonomy" id="1918946"/>
    <lineage>
        <taxon>Bacteria</taxon>
        <taxon>Pseudomonadati</taxon>
        <taxon>Pseudomonadota</taxon>
        <taxon>Gammaproteobacteria</taxon>
        <taxon>Vibrionales</taxon>
        <taxon>Vibrionaceae</taxon>
        <taxon>Vibrio</taxon>
    </lineage>
</organism>
<dbReference type="GO" id="GO:0006355">
    <property type="term" value="P:regulation of DNA-templated transcription"/>
    <property type="evidence" value="ECO:0007669"/>
    <property type="project" value="InterPro"/>
</dbReference>
<keyword evidence="3" id="KW-0472">Membrane</keyword>
<dbReference type="Proteomes" id="UP000189475">
    <property type="component" value="Unassembled WGS sequence"/>
</dbReference>
<dbReference type="STRING" id="1918946.VPAL9027_00657"/>
<sequence>MSSIGPKFLLEDRFTFDPTSNSLVDKEAEDEIVRLGSNESRILLMLSQRPNEVVTRNELHDFVWREQGFEVDDSSLTQAISTLRKNLHDSTKSPMYVKTVPKRGYQLICTVTLLSEHSDIHEEVARSAAPMDDIVSIPESHPVDAETELDSTSEVTPMIDDINESVHQELEEPVNRQHDEQKIDKKISKRFGIFSAIALLVAILIPICALVWVNPTKAKLRHITSIDNITINAPINQPELTTWLPSIKHCIETYSKNHSGEYKPVEVIATGGQDNVLVLNYIHQPKHSSHNFTVKILANQHDLSQICQ</sequence>
<dbReference type="AlphaFoldDB" id="A0A1R4B1C5"/>